<sequence length="404" mass="44012">MAAEKEFGQVVSSSELAAACRSVIPELTQRLLAAIFTDNPEWTDYSAVTHADLLDGCRRFLTRVLDLLGGGTECTDQDDVAATIGKQRAEQGVPLEAMLRTFRLGGRIVWEALLDRAGEVPPAEFRETGTAMWAVIDRMSSALVTSYRSTEMDRVRRDERRRHSLIEDVLAGQARDSLFAARAARELNLPIHGDYLVVVARGDSHPLHTGSETALNSLGVRSVWHDRADSTVGLVALDGHATEPVLQQLRPKVRGRAAVSPAVAGMAAISTAHSLAVLALDTLPEDAAGELISLDEHYPEALLLRSPDLTELLIARTLGPVLELPAKEREILLRTLAVWLAESCSAANAAPRLHCHRNTVINRLQRIATLLGRPLEGQRAYLEFSLALTALELGATARDKDLTR</sequence>
<dbReference type="Proteomes" id="UP001551658">
    <property type="component" value="Unassembled WGS sequence"/>
</dbReference>
<dbReference type="EMBL" id="JBFAIH010000002">
    <property type="protein sequence ID" value="MEV0362369.1"/>
    <property type="molecule type" value="Genomic_DNA"/>
</dbReference>
<dbReference type="PANTHER" id="PTHR33744:SF1">
    <property type="entry name" value="DNA-BINDING TRANSCRIPTIONAL ACTIVATOR ADER"/>
    <property type="match status" value="1"/>
</dbReference>
<comment type="caution">
    <text evidence="5">The sequence shown here is derived from an EMBL/GenBank/DDBJ whole genome shotgun (WGS) entry which is preliminary data.</text>
</comment>
<dbReference type="PANTHER" id="PTHR33744">
    <property type="entry name" value="CARBOHYDRATE DIACID REGULATOR"/>
    <property type="match status" value="1"/>
</dbReference>
<dbReference type="InterPro" id="IPR051448">
    <property type="entry name" value="CdaR-like_regulators"/>
</dbReference>
<evidence type="ECO:0000259" key="2">
    <source>
        <dbReference type="Pfam" id="PF13556"/>
    </source>
</evidence>
<dbReference type="RefSeq" id="WP_357974709.1">
    <property type="nucleotide sequence ID" value="NZ_JBFAIH010000002.1"/>
</dbReference>
<gene>
    <name evidence="5" type="ORF">AB0H72_06660</name>
</gene>
<dbReference type="InterPro" id="IPR041522">
    <property type="entry name" value="CdaR_GGDEF"/>
</dbReference>
<dbReference type="InterPro" id="IPR025751">
    <property type="entry name" value="RsbRD_N_dom"/>
</dbReference>
<evidence type="ECO:0000259" key="4">
    <source>
        <dbReference type="Pfam" id="PF17853"/>
    </source>
</evidence>
<feature type="domain" description="PucR C-terminal helix-turn-helix" evidence="2">
    <location>
        <begin position="332"/>
        <end position="390"/>
    </location>
</feature>
<comment type="similarity">
    <text evidence="1">Belongs to the CdaR family.</text>
</comment>
<dbReference type="Gene3D" id="1.10.10.2840">
    <property type="entry name" value="PucR C-terminal helix-turn-helix domain"/>
    <property type="match status" value="1"/>
</dbReference>
<dbReference type="Pfam" id="PF14361">
    <property type="entry name" value="RsbRD_N"/>
    <property type="match status" value="1"/>
</dbReference>
<evidence type="ECO:0000313" key="6">
    <source>
        <dbReference type="Proteomes" id="UP001551658"/>
    </source>
</evidence>
<evidence type="ECO:0000313" key="5">
    <source>
        <dbReference type="EMBL" id="MEV0362369.1"/>
    </source>
</evidence>
<organism evidence="5 6">
    <name type="scientific">Nocardia fusca</name>
    <dbReference type="NCBI Taxonomy" id="941183"/>
    <lineage>
        <taxon>Bacteria</taxon>
        <taxon>Bacillati</taxon>
        <taxon>Actinomycetota</taxon>
        <taxon>Actinomycetes</taxon>
        <taxon>Mycobacteriales</taxon>
        <taxon>Nocardiaceae</taxon>
        <taxon>Nocardia</taxon>
    </lineage>
</organism>
<dbReference type="Pfam" id="PF13556">
    <property type="entry name" value="HTH_30"/>
    <property type="match status" value="1"/>
</dbReference>
<feature type="domain" description="RsbT co-antagonist protein RsbRD N-terminal" evidence="3">
    <location>
        <begin position="25"/>
        <end position="162"/>
    </location>
</feature>
<evidence type="ECO:0000256" key="1">
    <source>
        <dbReference type="ARBA" id="ARBA00006754"/>
    </source>
</evidence>
<evidence type="ECO:0000259" key="3">
    <source>
        <dbReference type="Pfam" id="PF14361"/>
    </source>
</evidence>
<keyword evidence="6" id="KW-1185">Reference proteome</keyword>
<proteinExistence type="inferred from homology"/>
<reference evidence="5 6" key="1">
    <citation type="submission" date="2024-06" db="EMBL/GenBank/DDBJ databases">
        <title>The Natural Products Discovery Center: Release of the First 8490 Sequenced Strains for Exploring Actinobacteria Biosynthetic Diversity.</title>
        <authorList>
            <person name="Kalkreuter E."/>
            <person name="Kautsar S.A."/>
            <person name="Yang D."/>
            <person name="Bader C.D."/>
            <person name="Teijaro C.N."/>
            <person name="Fluegel L."/>
            <person name="Davis C.M."/>
            <person name="Simpson J.R."/>
            <person name="Lauterbach L."/>
            <person name="Steele A.D."/>
            <person name="Gui C."/>
            <person name="Meng S."/>
            <person name="Li G."/>
            <person name="Viehrig K."/>
            <person name="Ye F."/>
            <person name="Su P."/>
            <person name="Kiefer A.F."/>
            <person name="Nichols A."/>
            <person name="Cepeda A.J."/>
            <person name="Yan W."/>
            <person name="Fan B."/>
            <person name="Jiang Y."/>
            <person name="Adhikari A."/>
            <person name="Zheng C.-J."/>
            <person name="Schuster L."/>
            <person name="Cowan T.M."/>
            <person name="Smanski M.J."/>
            <person name="Chevrette M.G."/>
            <person name="De Carvalho L.P.S."/>
            <person name="Shen B."/>
        </authorList>
    </citation>
    <scope>NUCLEOTIDE SEQUENCE [LARGE SCALE GENOMIC DNA]</scope>
    <source>
        <strain evidence="5 6">NPDC050671</strain>
    </source>
</reference>
<dbReference type="InterPro" id="IPR042070">
    <property type="entry name" value="PucR_C-HTH_sf"/>
</dbReference>
<accession>A0ABV3F3T7</accession>
<name>A0ABV3F3T7_9NOCA</name>
<dbReference type="InterPro" id="IPR025736">
    <property type="entry name" value="PucR_C-HTH_dom"/>
</dbReference>
<protein>
    <submittedName>
        <fullName evidence="5">Helix-turn-helix domain-containing protein</fullName>
    </submittedName>
</protein>
<dbReference type="Pfam" id="PF17853">
    <property type="entry name" value="GGDEF_2"/>
    <property type="match status" value="1"/>
</dbReference>
<feature type="domain" description="CdaR GGDEF-like" evidence="4">
    <location>
        <begin position="172"/>
        <end position="281"/>
    </location>
</feature>